<evidence type="ECO:0000256" key="1">
    <source>
        <dbReference type="SAM" id="MobiDB-lite"/>
    </source>
</evidence>
<proteinExistence type="predicted"/>
<evidence type="ECO:0000313" key="2">
    <source>
        <dbReference type="EnsemblMetazoa" id="ACUA018566-PA"/>
    </source>
</evidence>
<dbReference type="VEuPathDB" id="VectorBase:ACUA018566"/>
<keyword evidence="3" id="KW-1185">Reference proteome</keyword>
<dbReference type="Proteomes" id="UP000075883">
    <property type="component" value="Unassembled WGS sequence"/>
</dbReference>
<protein>
    <submittedName>
        <fullName evidence="2">Uncharacterized protein</fullName>
    </submittedName>
</protein>
<dbReference type="EMBL" id="AXCM01001353">
    <property type="status" value="NOT_ANNOTATED_CDS"/>
    <property type="molecule type" value="Genomic_DNA"/>
</dbReference>
<accession>A0A182MHR5</accession>
<evidence type="ECO:0000313" key="3">
    <source>
        <dbReference type="Proteomes" id="UP000075883"/>
    </source>
</evidence>
<dbReference type="AlphaFoldDB" id="A0A182MHR5"/>
<name>A0A182MHR5_9DIPT</name>
<sequence length="122" mass="13572">MDGCCLLAASVPMVTRSSSNNAATLHLTAAIAEAALRSLPLGYPSIISHEAKSKTLRHERSPERFRRKLGPVPHRKKTTTISCQEGPKISGIDTMRLCSYSDQSSRDVTCDRDREKFQLLNW</sequence>
<organism evidence="2 3">
    <name type="scientific">Anopheles culicifacies</name>
    <dbReference type="NCBI Taxonomy" id="139723"/>
    <lineage>
        <taxon>Eukaryota</taxon>
        <taxon>Metazoa</taxon>
        <taxon>Ecdysozoa</taxon>
        <taxon>Arthropoda</taxon>
        <taxon>Hexapoda</taxon>
        <taxon>Insecta</taxon>
        <taxon>Pterygota</taxon>
        <taxon>Neoptera</taxon>
        <taxon>Endopterygota</taxon>
        <taxon>Diptera</taxon>
        <taxon>Nematocera</taxon>
        <taxon>Culicoidea</taxon>
        <taxon>Culicidae</taxon>
        <taxon>Anophelinae</taxon>
        <taxon>Anopheles</taxon>
        <taxon>culicifacies species complex</taxon>
    </lineage>
</organism>
<feature type="compositionally biased region" description="Basic residues" evidence="1">
    <location>
        <begin position="65"/>
        <end position="78"/>
    </location>
</feature>
<feature type="region of interest" description="Disordered" evidence="1">
    <location>
        <begin position="65"/>
        <end position="87"/>
    </location>
</feature>
<dbReference type="EnsemblMetazoa" id="ACUA018566-RA">
    <property type="protein sequence ID" value="ACUA018566-PA"/>
    <property type="gene ID" value="ACUA018566"/>
</dbReference>
<reference evidence="2" key="2">
    <citation type="submission" date="2020-05" db="UniProtKB">
        <authorList>
            <consortium name="EnsemblMetazoa"/>
        </authorList>
    </citation>
    <scope>IDENTIFICATION</scope>
    <source>
        <strain evidence="2">A-37</strain>
    </source>
</reference>
<reference evidence="3" key="1">
    <citation type="submission" date="2013-09" db="EMBL/GenBank/DDBJ databases">
        <title>The Genome Sequence of Anopheles culicifacies species A.</title>
        <authorList>
            <consortium name="The Broad Institute Genomics Platform"/>
            <person name="Neafsey D.E."/>
            <person name="Besansky N."/>
            <person name="Howell P."/>
            <person name="Walton C."/>
            <person name="Young S.K."/>
            <person name="Zeng Q."/>
            <person name="Gargeya S."/>
            <person name="Fitzgerald M."/>
            <person name="Haas B."/>
            <person name="Abouelleil A."/>
            <person name="Allen A.W."/>
            <person name="Alvarado L."/>
            <person name="Arachchi H.M."/>
            <person name="Berlin A.M."/>
            <person name="Chapman S.B."/>
            <person name="Gainer-Dewar J."/>
            <person name="Goldberg J."/>
            <person name="Griggs A."/>
            <person name="Gujja S."/>
            <person name="Hansen M."/>
            <person name="Howarth C."/>
            <person name="Imamovic A."/>
            <person name="Ireland A."/>
            <person name="Larimer J."/>
            <person name="McCowan C."/>
            <person name="Murphy C."/>
            <person name="Pearson M."/>
            <person name="Poon T.W."/>
            <person name="Priest M."/>
            <person name="Roberts A."/>
            <person name="Saif S."/>
            <person name="Shea T."/>
            <person name="Sisk P."/>
            <person name="Sykes S."/>
            <person name="Wortman J."/>
            <person name="Nusbaum C."/>
            <person name="Birren B."/>
        </authorList>
    </citation>
    <scope>NUCLEOTIDE SEQUENCE [LARGE SCALE GENOMIC DNA]</scope>
    <source>
        <strain evidence="3">A-37</strain>
    </source>
</reference>